<proteinExistence type="evidence at transcript level"/>
<protein>
    <submittedName>
        <fullName evidence="13">Heat shock protein 47.74</fullName>
    </submittedName>
</protein>
<evidence type="ECO:0000256" key="6">
    <source>
        <dbReference type="ARBA" id="ARBA00023186"/>
    </source>
</evidence>
<dbReference type="SMART" id="SM00271">
    <property type="entry name" value="DnaJ"/>
    <property type="match status" value="1"/>
</dbReference>
<evidence type="ECO:0000256" key="9">
    <source>
        <dbReference type="PROSITE-ProRule" id="PRU00546"/>
    </source>
</evidence>
<accession>A0A2U3TA34</accession>
<dbReference type="HAMAP" id="MF_01152">
    <property type="entry name" value="DnaJ"/>
    <property type="match status" value="1"/>
</dbReference>
<dbReference type="GO" id="GO:0008270">
    <property type="term" value="F:zinc ion binding"/>
    <property type="evidence" value="ECO:0007669"/>
    <property type="project" value="UniProtKB-KW"/>
</dbReference>
<dbReference type="InterPro" id="IPR012724">
    <property type="entry name" value="DnaJ"/>
</dbReference>
<dbReference type="GO" id="GO:0051082">
    <property type="term" value="F:unfolded protein binding"/>
    <property type="evidence" value="ECO:0007669"/>
    <property type="project" value="InterPro"/>
</dbReference>
<keyword evidence="3" id="KW-0677">Repeat</keyword>
<feature type="region of interest" description="Disordered" evidence="10">
    <location>
        <begin position="396"/>
        <end position="426"/>
    </location>
</feature>
<evidence type="ECO:0000259" key="11">
    <source>
        <dbReference type="PROSITE" id="PS50076"/>
    </source>
</evidence>
<dbReference type="SUPFAM" id="SSF46565">
    <property type="entry name" value="Chaperone J-domain"/>
    <property type="match status" value="1"/>
</dbReference>
<dbReference type="RefSeq" id="XP_045470921.1">
    <property type="nucleotide sequence ID" value="XM_045614965.1"/>
</dbReference>
<dbReference type="PROSITE" id="PS51188">
    <property type="entry name" value="ZF_CR"/>
    <property type="match status" value="1"/>
</dbReference>
<dbReference type="SUPFAM" id="SSF57938">
    <property type="entry name" value="DnaJ/Hsp40 cysteine-rich domain"/>
    <property type="match status" value="1"/>
</dbReference>
<dbReference type="InterPro" id="IPR044713">
    <property type="entry name" value="DNJA1/2-like"/>
</dbReference>
<keyword evidence="7" id="KW-0449">Lipoprotein</keyword>
<dbReference type="Gene3D" id="2.10.230.10">
    <property type="entry name" value="Heat shock protein DnaJ, cysteine-rich domain"/>
    <property type="match status" value="1"/>
</dbReference>
<evidence type="ECO:0000256" key="1">
    <source>
        <dbReference type="ARBA" id="ARBA00022481"/>
    </source>
</evidence>
<evidence type="ECO:0000313" key="13">
    <source>
        <dbReference type="EMBL" id="ART30109.1"/>
    </source>
</evidence>
<dbReference type="SMR" id="A0A2U3TA34"/>
<feature type="domain" description="J" evidence="11">
    <location>
        <begin position="31"/>
        <end position="93"/>
    </location>
</feature>
<dbReference type="GO" id="GO:0030544">
    <property type="term" value="F:Hsp70 protein binding"/>
    <property type="evidence" value="ECO:0007669"/>
    <property type="project" value="InterPro"/>
</dbReference>
<reference evidence="13" key="1">
    <citation type="submission" date="2016-04" db="EMBL/GenBank/DDBJ databases">
        <authorList>
            <person name="Evans L.H."/>
            <person name="Alamgir A."/>
            <person name="Owens N."/>
            <person name="Weber N.D."/>
            <person name="Virtaneva K."/>
            <person name="Barbian K."/>
            <person name="Babar A."/>
            <person name="Rosenke K."/>
        </authorList>
    </citation>
    <scope>NUCLEOTIDE SEQUENCE</scope>
</reference>
<dbReference type="InterPro" id="IPR001305">
    <property type="entry name" value="HSP_DnaJ_Cys-rich_dom"/>
</dbReference>
<dbReference type="Gene3D" id="1.10.287.110">
    <property type="entry name" value="DnaJ domain"/>
    <property type="match status" value="1"/>
</dbReference>
<evidence type="ECO:0000256" key="7">
    <source>
        <dbReference type="ARBA" id="ARBA00023288"/>
    </source>
</evidence>
<keyword evidence="1" id="KW-0488">Methylation</keyword>
<evidence type="ECO:0000256" key="10">
    <source>
        <dbReference type="SAM" id="MobiDB-lite"/>
    </source>
</evidence>
<keyword evidence="6" id="KW-0143">Chaperone</keyword>
<dbReference type="PRINTS" id="PR00625">
    <property type="entry name" value="JDOMAIN"/>
</dbReference>
<keyword evidence="13" id="KW-0346">Stress response</keyword>
<dbReference type="InterPro" id="IPR036869">
    <property type="entry name" value="J_dom_sf"/>
</dbReference>
<dbReference type="KEGG" id="haxr:123678130"/>
<feature type="zinc finger region" description="CR-type" evidence="9">
    <location>
        <begin position="151"/>
        <end position="230"/>
    </location>
</feature>
<dbReference type="GO" id="GO:0005524">
    <property type="term" value="F:ATP binding"/>
    <property type="evidence" value="ECO:0007669"/>
    <property type="project" value="InterPro"/>
</dbReference>
<dbReference type="OrthoDB" id="550424at2759"/>
<evidence type="ECO:0000256" key="3">
    <source>
        <dbReference type="ARBA" id="ARBA00022737"/>
    </source>
</evidence>
<sequence>MRLSFLSTFSYCRTKLLFIKALVPVVMADNKLYEILGVDRNASENEIKKQYRRLAKEYHPDKNPETGDKFKEISYAYEILSDPKKRVVYDQVGLKGMQDGTSDGFGSDDLMSHLFGGGLFGGFSPFGSRRKNKGEDTVHPLQVNLEDFYNGKTAQLQLNKNIICETCNGKGSKSGQVGKCRTCDGMGMKRTYHEIGSAISPCYECKGTGEHIDDNDRCQSCNGKKVCNESKILEVHIDKGMRENQKILFRGEGDQMPDVEPGDIVIILQQKPHEKFQRNNDNLQINQTISLTEALCGFTFVLHHLDGRDLVIRHPAGEVIKPGDIKTVVGEGMPCYKDPFEKGNLHICFSIKFPDSHFTTKENLKLLESIFPPRPEFVMPTGDHVEQVDLYDFVPNDTSSDSRSGDAYASDEEDGIHSPGIQCATQ</sequence>
<dbReference type="GO" id="GO:0006457">
    <property type="term" value="P:protein folding"/>
    <property type="evidence" value="ECO:0007669"/>
    <property type="project" value="InterPro"/>
</dbReference>
<dbReference type="Gene3D" id="2.60.260.20">
    <property type="entry name" value="Urease metallochaperone UreE, N-terminal domain"/>
    <property type="match status" value="2"/>
</dbReference>
<evidence type="ECO:0000256" key="5">
    <source>
        <dbReference type="ARBA" id="ARBA00022833"/>
    </source>
</evidence>
<dbReference type="PANTHER" id="PTHR43888">
    <property type="entry name" value="DNAJ-LIKE-2, ISOFORM A-RELATED"/>
    <property type="match status" value="1"/>
</dbReference>
<dbReference type="Pfam" id="PF01556">
    <property type="entry name" value="DnaJ_C"/>
    <property type="match status" value="1"/>
</dbReference>
<dbReference type="PROSITE" id="PS50076">
    <property type="entry name" value="DNAJ_2"/>
    <property type="match status" value="1"/>
</dbReference>
<dbReference type="PROSITE" id="PS00636">
    <property type="entry name" value="DNAJ_1"/>
    <property type="match status" value="1"/>
</dbReference>
<keyword evidence="4 9" id="KW-0863">Zinc-finger</keyword>
<evidence type="ECO:0000259" key="12">
    <source>
        <dbReference type="PROSITE" id="PS51188"/>
    </source>
</evidence>
<evidence type="ECO:0000256" key="2">
    <source>
        <dbReference type="ARBA" id="ARBA00022723"/>
    </source>
</evidence>
<dbReference type="Pfam" id="PF00684">
    <property type="entry name" value="DnaJ_CXXCXGXG"/>
    <property type="match status" value="1"/>
</dbReference>
<keyword evidence="8" id="KW-0636">Prenylation</keyword>
<feature type="domain" description="CR-type" evidence="12">
    <location>
        <begin position="151"/>
        <end position="230"/>
    </location>
</feature>
<dbReference type="FunFam" id="1.10.287.110:FF:000016">
    <property type="entry name" value="DnaJ (Hsp40) homolog, subfamily A, member 2"/>
    <property type="match status" value="1"/>
</dbReference>
<dbReference type="InterPro" id="IPR002939">
    <property type="entry name" value="DnaJ_C"/>
</dbReference>
<dbReference type="EMBL" id="KX161871">
    <property type="protein sequence ID" value="ART30109.1"/>
    <property type="molecule type" value="mRNA"/>
</dbReference>
<dbReference type="CDD" id="cd10747">
    <property type="entry name" value="DnaJ_C"/>
    <property type="match status" value="1"/>
</dbReference>
<dbReference type="FunFam" id="2.10.230.10:FF:000001">
    <property type="entry name" value="DnaJ subfamily A member 2"/>
    <property type="match status" value="1"/>
</dbReference>
<evidence type="ECO:0000256" key="4">
    <source>
        <dbReference type="ARBA" id="ARBA00022771"/>
    </source>
</evidence>
<dbReference type="SUPFAM" id="SSF49493">
    <property type="entry name" value="HSP40/DnaJ peptide-binding domain"/>
    <property type="match status" value="2"/>
</dbReference>
<dbReference type="CDD" id="cd06257">
    <property type="entry name" value="DnaJ"/>
    <property type="match status" value="1"/>
</dbReference>
<keyword evidence="5 9" id="KW-0862">Zinc</keyword>
<dbReference type="CDD" id="cd10719">
    <property type="entry name" value="DnaJ_zf"/>
    <property type="match status" value="1"/>
</dbReference>
<dbReference type="InterPro" id="IPR001623">
    <property type="entry name" value="DnaJ_domain"/>
</dbReference>
<keyword evidence="2 9" id="KW-0479">Metal-binding</keyword>
<organism evidence="13">
    <name type="scientific">Harmonia axyridis</name>
    <name type="common">Multicolored Asian lady beetle</name>
    <name type="synonym">Coccinella axyridis</name>
    <dbReference type="NCBI Taxonomy" id="115357"/>
    <lineage>
        <taxon>Eukaryota</taxon>
        <taxon>Metazoa</taxon>
        <taxon>Ecdysozoa</taxon>
        <taxon>Arthropoda</taxon>
        <taxon>Hexapoda</taxon>
        <taxon>Insecta</taxon>
        <taxon>Pterygota</taxon>
        <taxon>Neoptera</taxon>
        <taxon>Endopterygota</taxon>
        <taxon>Coleoptera</taxon>
        <taxon>Polyphaga</taxon>
        <taxon>Cucujiformia</taxon>
        <taxon>Coccinelloidea</taxon>
        <taxon>Coccinellidae</taxon>
        <taxon>Coccinellinae</taxon>
        <taxon>Coccinellini</taxon>
        <taxon>Harmonia</taxon>
    </lineage>
</organism>
<dbReference type="FunFam" id="2.60.260.20:FF:000003">
    <property type="entry name" value="DnaJ subfamily A member 2"/>
    <property type="match status" value="1"/>
</dbReference>
<dbReference type="GeneID" id="123678130"/>
<dbReference type="Pfam" id="PF00226">
    <property type="entry name" value="DnaJ"/>
    <property type="match status" value="1"/>
</dbReference>
<dbReference type="AlphaFoldDB" id="A0A2U3TA34"/>
<name>A0A2U3TA34_HARAX</name>
<evidence type="ECO:0000256" key="8">
    <source>
        <dbReference type="ARBA" id="ARBA00023289"/>
    </source>
</evidence>
<dbReference type="InterPro" id="IPR036410">
    <property type="entry name" value="HSP_DnaJ_Cys-rich_dom_sf"/>
</dbReference>
<dbReference type="InterPro" id="IPR018253">
    <property type="entry name" value="DnaJ_domain_CS"/>
</dbReference>
<dbReference type="GO" id="GO:0009408">
    <property type="term" value="P:response to heat"/>
    <property type="evidence" value="ECO:0007669"/>
    <property type="project" value="InterPro"/>
</dbReference>
<dbReference type="InterPro" id="IPR008971">
    <property type="entry name" value="HSP40/DnaJ_pept-bd"/>
</dbReference>